<proteinExistence type="inferred from homology"/>
<accession>A0A1M6QWM9</accession>
<dbReference type="RefSeq" id="WP_073111025.1">
    <property type="nucleotide sequence ID" value="NZ_FQZY01000038.1"/>
</dbReference>
<keyword evidence="7 9" id="KW-1133">Transmembrane helix</keyword>
<evidence type="ECO:0000256" key="5">
    <source>
        <dbReference type="ARBA" id="ARBA00022692"/>
    </source>
</evidence>
<dbReference type="CDD" id="cd06261">
    <property type="entry name" value="TM_PBP2"/>
    <property type="match status" value="1"/>
</dbReference>
<dbReference type="GO" id="GO:0043190">
    <property type="term" value="C:ATP-binding cassette (ABC) transporter complex"/>
    <property type="evidence" value="ECO:0007669"/>
    <property type="project" value="InterPro"/>
</dbReference>
<organism evidence="11 12">
    <name type="scientific">Hespellia stercorisuis DSM 15480</name>
    <dbReference type="NCBI Taxonomy" id="1121950"/>
    <lineage>
        <taxon>Bacteria</taxon>
        <taxon>Bacillati</taxon>
        <taxon>Bacillota</taxon>
        <taxon>Clostridia</taxon>
        <taxon>Lachnospirales</taxon>
        <taxon>Lachnospiraceae</taxon>
        <taxon>Hespellia</taxon>
    </lineage>
</organism>
<evidence type="ECO:0000256" key="2">
    <source>
        <dbReference type="ARBA" id="ARBA00010072"/>
    </source>
</evidence>
<keyword evidence="3 9" id="KW-0813">Transport</keyword>
<dbReference type="Proteomes" id="UP000184301">
    <property type="component" value="Unassembled WGS sequence"/>
</dbReference>
<dbReference type="NCBIfam" id="TIGR01726">
    <property type="entry name" value="HEQRo_perm_3TM"/>
    <property type="match status" value="1"/>
</dbReference>
<feature type="transmembrane region" description="Helical" evidence="9">
    <location>
        <begin position="187"/>
        <end position="208"/>
    </location>
</feature>
<dbReference type="PROSITE" id="PS50928">
    <property type="entry name" value="ABC_TM1"/>
    <property type="match status" value="1"/>
</dbReference>
<dbReference type="InterPro" id="IPR043429">
    <property type="entry name" value="ArtM/GltK/GlnP/TcyL/YhdX-like"/>
</dbReference>
<feature type="transmembrane region" description="Helical" evidence="9">
    <location>
        <begin position="20"/>
        <end position="41"/>
    </location>
</feature>
<dbReference type="Gene3D" id="1.10.3720.10">
    <property type="entry name" value="MetI-like"/>
    <property type="match status" value="1"/>
</dbReference>
<dbReference type="PANTHER" id="PTHR30614:SF37">
    <property type="entry name" value="AMINO-ACID ABC TRANSPORTER PERMEASE PROTEIN YHDX-RELATED"/>
    <property type="match status" value="1"/>
</dbReference>
<evidence type="ECO:0000256" key="9">
    <source>
        <dbReference type="RuleBase" id="RU363032"/>
    </source>
</evidence>
<evidence type="ECO:0000313" key="11">
    <source>
        <dbReference type="EMBL" id="SHK24586.1"/>
    </source>
</evidence>
<evidence type="ECO:0000256" key="7">
    <source>
        <dbReference type="ARBA" id="ARBA00022989"/>
    </source>
</evidence>
<evidence type="ECO:0000259" key="10">
    <source>
        <dbReference type="PROSITE" id="PS50928"/>
    </source>
</evidence>
<comment type="subcellular location">
    <subcellularLocation>
        <location evidence="1 9">Cell membrane</location>
        <topology evidence="1 9">Multi-pass membrane protein</topology>
    </subcellularLocation>
</comment>
<gene>
    <name evidence="11" type="ORF">SAMN02745243_02542</name>
</gene>
<evidence type="ECO:0000256" key="4">
    <source>
        <dbReference type="ARBA" id="ARBA00022475"/>
    </source>
</evidence>
<sequence>MNWEYIQTYLPMYEKAALLTLKLGIAGILLAILVGLFCAVIQYYRIPVLRRIVAVYIELSRNTPLLVQLFFLYYGLPKIGIATDAQMCGIAGLTFLGGSYMAESFRSGFEAVEKIQEESALSLGMNSCQVMRYVILPQAVSVSVPAFLANIIFLLKETSVFSAISLMDLMFTAKDLIGLYYKTTESLVLLVAFYLMILLPVSLLGAWLERRVRYAGFGN</sequence>
<dbReference type="EMBL" id="FQZY01000038">
    <property type="protein sequence ID" value="SHK24586.1"/>
    <property type="molecule type" value="Genomic_DNA"/>
</dbReference>
<evidence type="ECO:0000256" key="6">
    <source>
        <dbReference type="ARBA" id="ARBA00022970"/>
    </source>
</evidence>
<dbReference type="AlphaFoldDB" id="A0A1M6QWM9"/>
<evidence type="ECO:0000256" key="1">
    <source>
        <dbReference type="ARBA" id="ARBA00004651"/>
    </source>
</evidence>
<dbReference type="PANTHER" id="PTHR30614">
    <property type="entry name" value="MEMBRANE COMPONENT OF AMINO ACID ABC TRANSPORTER"/>
    <property type="match status" value="1"/>
</dbReference>
<comment type="similarity">
    <text evidence="2">Belongs to the binding-protein-dependent transport system permease family. HisMQ subfamily.</text>
</comment>
<name>A0A1M6QWM9_9FIRM</name>
<keyword evidence="8 9" id="KW-0472">Membrane</keyword>
<dbReference type="GO" id="GO:0022857">
    <property type="term" value="F:transmembrane transporter activity"/>
    <property type="evidence" value="ECO:0007669"/>
    <property type="project" value="InterPro"/>
</dbReference>
<evidence type="ECO:0000313" key="12">
    <source>
        <dbReference type="Proteomes" id="UP000184301"/>
    </source>
</evidence>
<dbReference type="InterPro" id="IPR035906">
    <property type="entry name" value="MetI-like_sf"/>
</dbReference>
<keyword evidence="5 9" id="KW-0812">Transmembrane</keyword>
<keyword evidence="6" id="KW-0029">Amino-acid transport</keyword>
<reference evidence="11 12" key="1">
    <citation type="submission" date="2016-11" db="EMBL/GenBank/DDBJ databases">
        <authorList>
            <person name="Jaros S."/>
            <person name="Januszkiewicz K."/>
            <person name="Wedrychowicz H."/>
        </authorList>
    </citation>
    <scope>NUCLEOTIDE SEQUENCE [LARGE SCALE GENOMIC DNA]</scope>
    <source>
        <strain evidence="11 12">DSM 15480</strain>
    </source>
</reference>
<evidence type="ECO:0000256" key="3">
    <source>
        <dbReference type="ARBA" id="ARBA00022448"/>
    </source>
</evidence>
<dbReference type="InterPro" id="IPR010065">
    <property type="entry name" value="AA_ABC_transptr_permease_3TM"/>
</dbReference>
<dbReference type="Pfam" id="PF00528">
    <property type="entry name" value="BPD_transp_1"/>
    <property type="match status" value="1"/>
</dbReference>
<dbReference type="SUPFAM" id="SSF161098">
    <property type="entry name" value="MetI-like"/>
    <property type="match status" value="1"/>
</dbReference>
<keyword evidence="12" id="KW-1185">Reference proteome</keyword>
<dbReference type="InterPro" id="IPR000515">
    <property type="entry name" value="MetI-like"/>
</dbReference>
<protein>
    <submittedName>
        <fullName evidence="11">Amino acid ABC transporter membrane protein 1, PAAT family (TC 3.A.1.3.-)</fullName>
    </submittedName>
</protein>
<feature type="domain" description="ABC transmembrane type-1" evidence="10">
    <location>
        <begin position="17"/>
        <end position="205"/>
    </location>
</feature>
<dbReference type="STRING" id="1121950.SAMN02745243_02542"/>
<keyword evidence="4" id="KW-1003">Cell membrane</keyword>
<evidence type="ECO:0000256" key="8">
    <source>
        <dbReference type="ARBA" id="ARBA00023136"/>
    </source>
</evidence>
<dbReference type="GO" id="GO:0006865">
    <property type="term" value="P:amino acid transport"/>
    <property type="evidence" value="ECO:0007669"/>
    <property type="project" value="UniProtKB-KW"/>
</dbReference>
<feature type="transmembrane region" description="Helical" evidence="9">
    <location>
        <begin position="130"/>
        <end position="153"/>
    </location>
</feature>
<dbReference type="OrthoDB" id="9787841at2"/>